<reference evidence="4 5" key="1">
    <citation type="submission" date="2020-03" db="EMBL/GenBank/DDBJ databases">
        <title>Is there a link between lipid content and antibiotic production in Streptomyces?</title>
        <authorList>
            <person name="David M."/>
            <person name="Lejeune C."/>
            <person name="Abreu S."/>
            <person name="Thibessard A."/>
            <person name="Leblond P."/>
            <person name="Chaminade P."/>
            <person name="Virolle M.-J."/>
        </authorList>
    </citation>
    <scope>NUCLEOTIDE SEQUENCE [LARGE SCALE GENOMIC DNA]</scope>
    <source>
        <strain evidence="4 5">DSM 41481</strain>
    </source>
</reference>
<dbReference type="AlphaFoldDB" id="A0AAE6YE91"/>
<keyword evidence="1" id="KW-0808">Transferase</keyword>
<keyword evidence="1" id="KW-0418">Kinase</keyword>
<accession>A0AAE6YE91</accession>
<gene>
    <name evidence="4" type="ORF">HCX60_35265</name>
</gene>
<sequence length="162" mass="17207">MSTTTSPRTAQYAVELPHTRQAPSIARHASEDWLTETEPVDPGHGDRVPDDRVADAVLVVSELVTNAVRHTQDPCLLTLTLEDGLLDIAVADHSEDLPDLHDARGDERGGLGMDVIRGLGGRIRLVPALGGKTVHVLLDAAQDKGPGREPGSGADPGPRDRP</sequence>
<keyword evidence="4" id="KW-0067">ATP-binding</keyword>
<proteinExistence type="predicted"/>
<dbReference type="GO" id="GO:0004674">
    <property type="term" value="F:protein serine/threonine kinase activity"/>
    <property type="evidence" value="ECO:0007669"/>
    <property type="project" value="UniProtKB-KW"/>
</dbReference>
<organism evidence="4 5">
    <name type="scientific">Streptomyces antibioticus</name>
    <dbReference type="NCBI Taxonomy" id="1890"/>
    <lineage>
        <taxon>Bacteria</taxon>
        <taxon>Bacillati</taxon>
        <taxon>Actinomycetota</taxon>
        <taxon>Actinomycetes</taxon>
        <taxon>Kitasatosporales</taxon>
        <taxon>Streptomycetaceae</taxon>
        <taxon>Streptomyces</taxon>
    </lineage>
</organism>
<feature type="region of interest" description="Disordered" evidence="2">
    <location>
        <begin position="140"/>
        <end position="162"/>
    </location>
</feature>
<dbReference type="Proteomes" id="UP000502504">
    <property type="component" value="Chromosome"/>
</dbReference>
<dbReference type="EMBL" id="CP050692">
    <property type="protein sequence ID" value="QIT48145.1"/>
    <property type="molecule type" value="Genomic_DNA"/>
</dbReference>
<dbReference type="InterPro" id="IPR003594">
    <property type="entry name" value="HATPase_dom"/>
</dbReference>
<dbReference type="InterPro" id="IPR050267">
    <property type="entry name" value="Anti-sigma-factor_SerPK"/>
</dbReference>
<dbReference type="GO" id="GO:0005524">
    <property type="term" value="F:ATP binding"/>
    <property type="evidence" value="ECO:0007669"/>
    <property type="project" value="UniProtKB-KW"/>
</dbReference>
<dbReference type="CDD" id="cd16936">
    <property type="entry name" value="HATPase_RsbW-like"/>
    <property type="match status" value="1"/>
</dbReference>
<evidence type="ECO:0000313" key="5">
    <source>
        <dbReference type="Proteomes" id="UP000502504"/>
    </source>
</evidence>
<dbReference type="PANTHER" id="PTHR35526">
    <property type="entry name" value="ANTI-SIGMA-F FACTOR RSBW-RELATED"/>
    <property type="match status" value="1"/>
</dbReference>
<protein>
    <submittedName>
        <fullName evidence="4">ATP-binding protein</fullName>
    </submittedName>
</protein>
<keyword evidence="4" id="KW-0547">Nucleotide-binding</keyword>
<dbReference type="InterPro" id="IPR036890">
    <property type="entry name" value="HATPase_C_sf"/>
</dbReference>
<feature type="domain" description="Histidine kinase/HSP90-like ATPase" evidence="3">
    <location>
        <begin position="47"/>
        <end position="121"/>
    </location>
</feature>
<evidence type="ECO:0000259" key="3">
    <source>
        <dbReference type="Pfam" id="PF13581"/>
    </source>
</evidence>
<keyword evidence="1" id="KW-0723">Serine/threonine-protein kinase</keyword>
<dbReference type="RefSeq" id="WP_051780229.1">
    <property type="nucleotide sequence ID" value="NZ_CM007717.1"/>
</dbReference>
<dbReference type="SUPFAM" id="SSF55874">
    <property type="entry name" value="ATPase domain of HSP90 chaperone/DNA topoisomerase II/histidine kinase"/>
    <property type="match status" value="1"/>
</dbReference>
<evidence type="ECO:0000256" key="1">
    <source>
        <dbReference type="ARBA" id="ARBA00022527"/>
    </source>
</evidence>
<feature type="region of interest" description="Disordered" evidence="2">
    <location>
        <begin position="1"/>
        <end position="47"/>
    </location>
</feature>
<dbReference type="Gene3D" id="3.30.565.10">
    <property type="entry name" value="Histidine kinase-like ATPase, C-terminal domain"/>
    <property type="match status" value="1"/>
</dbReference>
<dbReference type="Pfam" id="PF13581">
    <property type="entry name" value="HATPase_c_2"/>
    <property type="match status" value="1"/>
</dbReference>
<evidence type="ECO:0000313" key="4">
    <source>
        <dbReference type="EMBL" id="QIT48145.1"/>
    </source>
</evidence>
<evidence type="ECO:0000256" key="2">
    <source>
        <dbReference type="SAM" id="MobiDB-lite"/>
    </source>
</evidence>
<dbReference type="PANTHER" id="PTHR35526:SF3">
    <property type="entry name" value="ANTI-SIGMA-F FACTOR RSBW"/>
    <property type="match status" value="1"/>
</dbReference>
<name>A0AAE6YE91_STRAT</name>